<protein>
    <submittedName>
        <fullName evidence="2">Uncharacterized protein</fullName>
    </submittedName>
</protein>
<keyword evidence="1" id="KW-0472">Membrane</keyword>
<keyword evidence="1" id="KW-1133">Transmembrane helix</keyword>
<name>A0AAN7BRP7_9PEZI</name>
<dbReference type="EMBL" id="MU865322">
    <property type="protein sequence ID" value="KAK4228202.1"/>
    <property type="molecule type" value="Genomic_DNA"/>
</dbReference>
<sequence>MGVLFEVFFFFFFASLVLCFTMDCIIIDLDRLSWKRRSKQRKGCVGTGFYTDTPVLVYQGEETQASLEIGLDGKNGTE</sequence>
<evidence type="ECO:0000313" key="3">
    <source>
        <dbReference type="Proteomes" id="UP001301958"/>
    </source>
</evidence>
<proteinExistence type="predicted"/>
<reference evidence="2" key="1">
    <citation type="journal article" date="2023" name="Mol. Phylogenet. Evol.">
        <title>Genome-scale phylogeny and comparative genomics of the fungal order Sordariales.</title>
        <authorList>
            <person name="Hensen N."/>
            <person name="Bonometti L."/>
            <person name="Westerberg I."/>
            <person name="Brannstrom I.O."/>
            <person name="Guillou S."/>
            <person name="Cros-Aarteil S."/>
            <person name="Calhoun S."/>
            <person name="Haridas S."/>
            <person name="Kuo A."/>
            <person name="Mondo S."/>
            <person name="Pangilinan J."/>
            <person name="Riley R."/>
            <person name="LaButti K."/>
            <person name="Andreopoulos B."/>
            <person name="Lipzen A."/>
            <person name="Chen C."/>
            <person name="Yan M."/>
            <person name="Daum C."/>
            <person name="Ng V."/>
            <person name="Clum A."/>
            <person name="Steindorff A."/>
            <person name="Ohm R.A."/>
            <person name="Martin F."/>
            <person name="Silar P."/>
            <person name="Natvig D.O."/>
            <person name="Lalanne C."/>
            <person name="Gautier V."/>
            <person name="Ament-Velasquez S.L."/>
            <person name="Kruys A."/>
            <person name="Hutchinson M.I."/>
            <person name="Powell A.J."/>
            <person name="Barry K."/>
            <person name="Miller A.N."/>
            <person name="Grigoriev I.V."/>
            <person name="Debuchy R."/>
            <person name="Gladieux P."/>
            <person name="Hiltunen Thoren M."/>
            <person name="Johannesson H."/>
        </authorList>
    </citation>
    <scope>NUCLEOTIDE SEQUENCE</scope>
    <source>
        <strain evidence="2">CBS 990.96</strain>
    </source>
</reference>
<evidence type="ECO:0000256" key="1">
    <source>
        <dbReference type="SAM" id="Phobius"/>
    </source>
</evidence>
<evidence type="ECO:0000313" key="2">
    <source>
        <dbReference type="EMBL" id="KAK4228202.1"/>
    </source>
</evidence>
<feature type="transmembrane region" description="Helical" evidence="1">
    <location>
        <begin position="6"/>
        <end position="29"/>
    </location>
</feature>
<gene>
    <name evidence="2" type="ORF">QBC38DRAFT_475990</name>
</gene>
<dbReference type="AlphaFoldDB" id="A0AAN7BRP7"/>
<reference evidence="2" key="2">
    <citation type="submission" date="2023-05" db="EMBL/GenBank/DDBJ databases">
        <authorList>
            <consortium name="Lawrence Berkeley National Laboratory"/>
            <person name="Steindorff A."/>
            <person name="Hensen N."/>
            <person name="Bonometti L."/>
            <person name="Westerberg I."/>
            <person name="Brannstrom I.O."/>
            <person name="Guillou S."/>
            <person name="Cros-Aarteil S."/>
            <person name="Calhoun S."/>
            <person name="Haridas S."/>
            <person name="Kuo A."/>
            <person name="Mondo S."/>
            <person name="Pangilinan J."/>
            <person name="Riley R."/>
            <person name="Labutti K."/>
            <person name="Andreopoulos B."/>
            <person name="Lipzen A."/>
            <person name="Chen C."/>
            <person name="Yanf M."/>
            <person name="Daum C."/>
            <person name="Ng V."/>
            <person name="Clum A."/>
            <person name="Ohm R."/>
            <person name="Martin F."/>
            <person name="Silar P."/>
            <person name="Natvig D."/>
            <person name="Lalanne C."/>
            <person name="Gautier V."/>
            <person name="Ament-Velasquez S.L."/>
            <person name="Kruys A."/>
            <person name="Hutchinson M.I."/>
            <person name="Powell A.J."/>
            <person name="Barry K."/>
            <person name="Miller A.N."/>
            <person name="Grigoriev I.V."/>
            <person name="Debuchy R."/>
            <person name="Gladieux P."/>
            <person name="Thoren M.H."/>
            <person name="Johannesson H."/>
        </authorList>
    </citation>
    <scope>NUCLEOTIDE SEQUENCE</scope>
    <source>
        <strain evidence="2">CBS 990.96</strain>
    </source>
</reference>
<keyword evidence="3" id="KW-1185">Reference proteome</keyword>
<dbReference type="Proteomes" id="UP001301958">
    <property type="component" value="Unassembled WGS sequence"/>
</dbReference>
<comment type="caution">
    <text evidence="2">The sequence shown here is derived from an EMBL/GenBank/DDBJ whole genome shotgun (WGS) entry which is preliminary data.</text>
</comment>
<accession>A0AAN7BRP7</accession>
<keyword evidence="1" id="KW-0812">Transmembrane</keyword>
<organism evidence="2 3">
    <name type="scientific">Podospora fimiseda</name>
    <dbReference type="NCBI Taxonomy" id="252190"/>
    <lineage>
        <taxon>Eukaryota</taxon>
        <taxon>Fungi</taxon>
        <taxon>Dikarya</taxon>
        <taxon>Ascomycota</taxon>
        <taxon>Pezizomycotina</taxon>
        <taxon>Sordariomycetes</taxon>
        <taxon>Sordariomycetidae</taxon>
        <taxon>Sordariales</taxon>
        <taxon>Podosporaceae</taxon>
        <taxon>Podospora</taxon>
    </lineage>
</organism>